<reference evidence="5 6" key="1">
    <citation type="submission" date="2020-06" db="EMBL/GenBank/DDBJ databases">
        <authorList>
            <person name="Qiu C."/>
            <person name="Liu Z."/>
        </authorList>
    </citation>
    <scope>NUCLEOTIDE SEQUENCE [LARGE SCALE GENOMIC DNA]</scope>
    <source>
        <strain evidence="5 6">EM 1</strain>
    </source>
</reference>
<evidence type="ECO:0000313" key="6">
    <source>
        <dbReference type="Proteomes" id="UP000588051"/>
    </source>
</evidence>
<name>A0A850QMH9_9BURK</name>
<sequence length="389" mass="41050">MSYPKLLADIGGTNARFALETAQGQIEAVQVLPCAGYASLSLAMRAYLQDAASIAAGAAEVRQAGIAIANPVHDDQVQMTNHHWSFSITAVQAEFGLDSLIVVNDFTALAMSLPMLSTAQKYQAGGQPALPKAAIGLLGAGTGLGVSGLVWTENAWVPLHSEGGHVSFTPANALEIDILRFAWQEFEHVSAERLLSGPGLRLIYRALAARRQKATEETGGTEKAAKAIDDIDAPEILLRGLDNTCPLCREVLSVFCDMLGTMAGNLAVTLGARGGIYIGGGIVPRLGDFLLRSGFRQRFEQKGRFSAYLAEVPVYVITEAYPAFIGLSAILTATEKSVLPGTGADLTDIADVAVYASTLADTRTAHDLPEHGMVTGSGFIPATASIRYT</sequence>
<evidence type="ECO:0000256" key="3">
    <source>
        <dbReference type="HAMAP-Rule" id="MF_00524"/>
    </source>
</evidence>
<keyword evidence="2 3" id="KW-0418">Kinase</keyword>
<comment type="similarity">
    <text evidence="3 4">Belongs to the bacterial glucokinase family.</text>
</comment>
<evidence type="ECO:0000313" key="5">
    <source>
        <dbReference type="EMBL" id="NVO77930.1"/>
    </source>
</evidence>
<dbReference type="GO" id="GO:0004340">
    <property type="term" value="F:glucokinase activity"/>
    <property type="evidence" value="ECO:0007669"/>
    <property type="project" value="UniProtKB-UniRule"/>
</dbReference>
<dbReference type="InterPro" id="IPR043129">
    <property type="entry name" value="ATPase_NBD"/>
</dbReference>
<dbReference type="Proteomes" id="UP000588051">
    <property type="component" value="Unassembled WGS sequence"/>
</dbReference>
<organism evidence="5 6">
    <name type="scientific">Undibacterium oligocarboniphilum</name>
    <dbReference type="NCBI Taxonomy" id="666702"/>
    <lineage>
        <taxon>Bacteria</taxon>
        <taxon>Pseudomonadati</taxon>
        <taxon>Pseudomonadota</taxon>
        <taxon>Betaproteobacteria</taxon>
        <taxon>Burkholderiales</taxon>
        <taxon>Oxalobacteraceae</taxon>
        <taxon>Undibacterium</taxon>
    </lineage>
</organism>
<comment type="catalytic activity">
    <reaction evidence="3">
        <text>D-glucose + ATP = D-glucose 6-phosphate + ADP + H(+)</text>
        <dbReference type="Rhea" id="RHEA:17825"/>
        <dbReference type="ChEBI" id="CHEBI:4167"/>
        <dbReference type="ChEBI" id="CHEBI:15378"/>
        <dbReference type="ChEBI" id="CHEBI:30616"/>
        <dbReference type="ChEBI" id="CHEBI:61548"/>
        <dbReference type="ChEBI" id="CHEBI:456216"/>
        <dbReference type="EC" id="2.7.1.2"/>
    </reaction>
</comment>
<keyword evidence="3" id="KW-0963">Cytoplasm</keyword>
<keyword evidence="1 3" id="KW-0808">Transferase</keyword>
<evidence type="ECO:0000256" key="1">
    <source>
        <dbReference type="ARBA" id="ARBA00022679"/>
    </source>
</evidence>
<dbReference type="GO" id="GO:0005829">
    <property type="term" value="C:cytosol"/>
    <property type="evidence" value="ECO:0007669"/>
    <property type="project" value="TreeGrafter"/>
</dbReference>
<proteinExistence type="inferred from homology"/>
<dbReference type="PANTHER" id="PTHR47690:SF1">
    <property type="entry name" value="GLUCOKINASE"/>
    <property type="match status" value="1"/>
</dbReference>
<evidence type="ECO:0000256" key="4">
    <source>
        <dbReference type="RuleBase" id="RU004046"/>
    </source>
</evidence>
<dbReference type="SUPFAM" id="SSF53067">
    <property type="entry name" value="Actin-like ATPase domain"/>
    <property type="match status" value="1"/>
</dbReference>
<keyword evidence="3" id="KW-0547">Nucleotide-binding</keyword>
<dbReference type="Gene3D" id="3.30.420.40">
    <property type="match status" value="1"/>
</dbReference>
<dbReference type="InterPro" id="IPR050201">
    <property type="entry name" value="Bacterial_glucokinase"/>
</dbReference>
<gene>
    <name evidence="3" type="primary">glk</name>
    <name evidence="5" type="ORF">HV832_08795</name>
</gene>
<dbReference type="NCBIfam" id="NF001416">
    <property type="entry name" value="PRK00292.1-3"/>
    <property type="match status" value="1"/>
</dbReference>
<keyword evidence="3" id="KW-0324">Glycolysis</keyword>
<dbReference type="NCBIfam" id="TIGR00749">
    <property type="entry name" value="glk"/>
    <property type="match status" value="1"/>
</dbReference>
<dbReference type="PANTHER" id="PTHR47690">
    <property type="entry name" value="GLUCOKINASE"/>
    <property type="match status" value="1"/>
</dbReference>
<dbReference type="InterPro" id="IPR003836">
    <property type="entry name" value="Glucokinase"/>
</dbReference>
<accession>A0A850QMH9</accession>
<dbReference type="RefSeq" id="WP_176803290.1">
    <property type="nucleotide sequence ID" value="NZ_JABXYJ010000004.1"/>
</dbReference>
<protein>
    <recommendedName>
        <fullName evidence="3">Glucokinase</fullName>
        <ecNumber evidence="3">2.7.1.2</ecNumber>
    </recommendedName>
    <alternativeName>
        <fullName evidence="3">Glucose kinase</fullName>
    </alternativeName>
</protein>
<dbReference type="Pfam" id="PF02685">
    <property type="entry name" value="Glucokinase"/>
    <property type="match status" value="1"/>
</dbReference>
<dbReference type="EC" id="2.7.1.2" evidence="3"/>
<dbReference type="GO" id="GO:0006096">
    <property type="term" value="P:glycolytic process"/>
    <property type="evidence" value="ECO:0007669"/>
    <property type="project" value="UniProtKB-UniRule"/>
</dbReference>
<dbReference type="GO" id="GO:0005536">
    <property type="term" value="F:D-glucose binding"/>
    <property type="evidence" value="ECO:0007669"/>
    <property type="project" value="InterPro"/>
</dbReference>
<feature type="binding site" evidence="3">
    <location>
        <begin position="8"/>
        <end position="13"/>
    </location>
    <ligand>
        <name>ATP</name>
        <dbReference type="ChEBI" id="CHEBI:30616"/>
    </ligand>
</feature>
<dbReference type="HAMAP" id="MF_00524">
    <property type="entry name" value="Glucokinase"/>
    <property type="match status" value="1"/>
</dbReference>
<comment type="caution">
    <text evidence="5">The sequence shown here is derived from an EMBL/GenBank/DDBJ whole genome shotgun (WGS) entry which is preliminary data.</text>
</comment>
<dbReference type="GO" id="GO:0005524">
    <property type="term" value="F:ATP binding"/>
    <property type="evidence" value="ECO:0007669"/>
    <property type="project" value="UniProtKB-UniRule"/>
</dbReference>
<keyword evidence="6" id="KW-1185">Reference proteome</keyword>
<dbReference type="EMBL" id="JABXYJ010000004">
    <property type="protein sequence ID" value="NVO77930.1"/>
    <property type="molecule type" value="Genomic_DNA"/>
</dbReference>
<dbReference type="Gene3D" id="3.40.367.20">
    <property type="match status" value="1"/>
</dbReference>
<dbReference type="CDD" id="cd24008">
    <property type="entry name" value="ASKHA_NBD_GLK"/>
    <property type="match status" value="1"/>
</dbReference>
<keyword evidence="3" id="KW-0067">ATP-binding</keyword>
<comment type="subcellular location">
    <subcellularLocation>
        <location evidence="3">Cytoplasm</location>
    </subcellularLocation>
</comment>
<evidence type="ECO:0000256" key="2">
    <source>
        <dbReference type="ARBA" id="ARBA00022777"/>
    </source>
</evidence>
<dbReference type="AlphaFoldDB" id="A0A850QMH9"/>